<keyword evidence="4" id="KW-0472">Membrane</keyword>
<protein>
    <recommendedName>
        <fullName evidence="6">Receptor ligand binding region domain-containing protein</fullName>
    </recommendedName>
</protein>
<keyword evidence="3" id="KW-1133">Transmembrane helix</keyword>
<dbReference type="Pfam" id="PF01094">
    <property type="entry name" value="ANF_receptor"/>
    <property type="match status" value="1"/>
</dbReference>
<evidence type="ECO:0000313" key="8">
    <source>
        <dbReference type="Proteomes" id="UP000186922"/>
    </source>
</evidence>
<accession>A0A1D1VFB3</accession>
<dbReference type="AlphaFoldDB" id="A0A1D1VFB3"/>
<organism evidence="7 8">
    <name type="scientific">Ramazzottius varieornatus</name>
    <name type="common">Water bear</name>
    <name type="synonym">Tardigrade</name>
    <dbReference type="NCBI Taxonomy" id="947166"/>
    <lineage>
        <taxon>Eukaryota</taxon>
        <taxon>Metazoa</taxon>
        <taxon>Ecdysozoa</taxon>
        <taxon>Tardigrada</taxon>
        <taxon>Eutardigrada</taxon>
        <taxon>Parachela</taxon>
        <taxon>Hypsibioidea</taxon>
        <taxon>Ramazzottiidae</taxon>
        <taxon>Ramazzottius</taxon>
    </lineage>
</organism>
<dbReference type="SUPFAM" id="SSF53822">
    <property type="entry name" value="Periplasmic binding protein-like I"/>
    <property type="match status" value="1"/>
</dbReference>
<gene>
    <name evidence="7" type="primary">RvY_09586-1</name>
    <name evidence="7" type="synonym">RvY_09586.1</name>
    <name evidence="7" type="ORF">RvY_09586</name>
</gene>
<dbReference type="STRING" id="947166.A0A1D1VFB3"/>
<dbReference type="GO" id="GO:0016020">
    <property type="term" value="C:membrane"/>
    <property type="evidence" value="ECO:0007669"/>
    <property type="project" value="UniProtKB-SubCell"/>
</dbReference>
<dbReference type="OrthoDB" id="5984008at2759"/>
<dbReference type="CDD" id="cd06380">
    <property type="entry name" value="PBP1_iGluR_AMPA"/>
    <property type="match status" value="1"/>
</dbReference>
<evidence type="ECO:0000259" key="6">
    <source>
        <dbReference type="Pfam" id="PF01094"/>
    </source>
</evidence>
<sequence>MGNLLVFQIFLMGCGISLVFSAPERIPIGFVVKQGSPAILSAFRYAIRQHNSNNNPVGGFKLDERIDILETDDVLSVGRAVCAQMKKGIFAMMGLSRPGLYSTMQSYSQSFQMPYINLNFLPNHTGLDKSPINNLALSSNNFHLNLRPFHAPAVVDLVRHYGWKDLVYLYDSDEASYMMEFLVHEFSLQKRDVRVQRVSGAQEAYEYLKSIDSIVGANKKHIILDMPTASTQDLITKNLEDKALMKRQFHYLMINLGVEELNFDHLKFTGVNMTAFTLFNSNDDHYKQWSNEWSQLDEDAGWLGAGGPLTNEAALMVDAVHLWVASLNRLFKDRPHMFQNNFRRGELFNNGSRGLDCSKYPLEAWEHGKLLTHMLTTTRFTGLTGPVIFDAVGQRRNYTLNLVEMTFNRKVLVGTWSEKEGLLVTKRFTQVDVKPIPKDRNLVVTTIIVSPEHIHVAAGSV</sequence>
<evidence type="ECO:0000256" key="4">
    <source>
        <dbReference type="ARBA" id="ARBA00023136"/>
    </source>
</evidence>
<keyword evidence="2" id="KW-0812">Transmembrane</keyword>
<evidence type="ECO:0000313" key="7">
    <source>
        <dbReference type="EMBL" id="GAU98437.1"/>
    </source>
</evidence>
<feature type="chain" id="PRO_5008898346" description="Receptor ligand binding region domain-containing protein" evidence="5">
    <location>
        <begin position="22"/>
        <end position="461"/>
    </location>
</feature>
<dbReference type="InterPro" id="IPR028082">
    <property type="entry name" value="Peripla_BP_I"/>
</dbReference>
<evidence type="ECO:0000256" key="5">
    <source>
        <dbReference type="SAM" id="SignalP"/>
    </source>
</evidence>
<feature type="domain" description="Receptor ligand binding region" evidence="6">
    <location>
        <begin position="40"/>
        <end position="406"/>
    </location>
</feature>
<feature type="signal peptide" evidence="5">
    <location>
        <begin position="1"/>
        <end position="21"/>
    </location>
</feature>
<keyword evidence="5" id="KW-0732">Signal</keyword>
<name>A0A1D1VFB3_RAMVA</name>
<dbReference type="InterPro" id="IPR001828">
    <property type="entry name" value="ANF_lig-bd_rcpt"/>
</dbReference>
<keyword evidence="8" id="KW-1185">Reference proteome</keyword>
<proteinExistence type="predicted"/>
<comment type="subcellular location">
    <subcellularLocation>
        <location evidence="1">Membrane</location>
    </subcellularLocation>
</comment>
<dbReference type="EMBL" id="BDGG01000004">
    <property type="protein sequence ID" value="GAU98437.1"/>
    <property type="molecule type" value="Genomic_DNA"/>
</dbReference>
<evidence type="ECO:0000256" key="3">
    <source>
        <dbReference type="ARBA" id="ARBA00022989"/>
    </source>
</evidence>
<dbReference type="Gene3D" id="3.40.50.2300">
    <property type="match status" value="2"/>
</dbReference>
<comment type="caution">
    <text evidence="7">The sequence shown here is derived from an EMBL/GenBank/DDBJ whole genome shotgun (WGS) entry which is preliminary data.</text>
</comment>
<evidence type="ECO:0000256" key="2">
    <source>
        <dbReference type="ARBA" id="ARBA00022692"/>
    </source>
</evidence>
<reference evidence="7 8" key="1">
    <citation type="journal article" date="2016" name="Nat. Commun.">
        <title>Extremotolerant tardigrade genome and improved radiotolerance of human cultured cells by tardigrade-unique protein.</title>
        <authorList>
            <person name="Hashimoto T."/>
            <person name="Horikawa D.D."/>
            <person name="Saito Y."/>
            <person name="Kuwahara H."/>
            <person name="Kozuka-Hata H."/>
            <person name="Shin-I T."/>
            <person name="Minakuchi Y."/>
            <person name="Ohishi K."/>
            <person name="Motoyama A."/>
            <person name="Aizu T."/>
            <person name="Enomoto A."/>
            <person name="Kondo K."/>
            <person name="Tanaka S."/>
            <person name="Hara Y."/>
            <person name="Koshikawa S."/>
            <person name="Sagara H."/>
            <person name="Miura T."/>
            <person name="Yokobori S."/>
            <person name="Miyagawa K."/>
            <person name="Suzuki Y."/>
            <person name="Kubo T."/>
            <person name="Oyama M."/>
            <person name="Kohara Y."/>
            <person name="Fujiyama A."/>
            <person name="Arakawa K."/>
            <person name="Katayama T."/>
            <person name="Toyoda A."/>
            <person name="Kunieda T."/>
        </authorList>
    </citation>
    <scope>NUCLEOTIDE SEQUENCE [LARGE SCALE GENOMIC DNA]</scope>
    <source>
        <strain evidence="7 8">YOKOZUNA-1</strain>
    </source>
</reference>
<dbReference type="Proteomes" id="UP000186922">
    <property type="component" value="Unassembled WGS sequence"/>
</dbReference>
<evidence type="ECO:0000256" key="1">
    <source>
        <dbReference type="ARBA" id="ARBA00004370"/>
    </source>
</evidence>